<dbReference type="InterPro" id="IPR017871">
    <property type="entry name" value="ABC_transporter-like_CS"/>
</dbReference>
<gene>
    <name evidence="7" type="ORF">A7K98_02140</name>
    <name evidence="8" type="ORF">A7K99_02140</name>
</gene>
<dbReference type="InterPro" id="IPR003439">
    <property type="entry name" value="ABC_transporter-like_ATP-bd"/>
</dbReference>
<sequence>MLEVKQLVSGYNKIPVLNLSELFVGAKFFTGVLGRNGMGKTTLLRAIMGELPAWKGQVLLNGINITSYQAHQRAAMGIGFVPQGRQIFPLLTVEENLRMGCVKHFSRSKQIIEQMLEIFPRLKRLLAQPGGSLSGGEQQLLALARCLCGEPQLVLLDEPTEGIQPNICEEIIDTLKQLRHQMDISIILVEQDIDFLHTLSDRIHVIEKGMITGEIDPKVVSSATIAEQYLGFHV</sequence>
<dbReference type="Gene3D" id="3.40.50.300">
    <property type="entry name" value="P-loop containing nucleotide triphosphate hydrolases"/>
    <property type="match status" value="1"/>
</dbReference>
<dbReference type="PROSITE" id="PS00211">
    <property type="entry name" value="ABC_TRANSPORTER_1"/>
    <property type="match status" value="1"/>
</dbReference>
<evidence type="ECO:0000256" key="4">
    <source>
        <dbReference type="ARBA" id="ARBA00022840"/>
    </source>
</evidence>
<dbReference type="Proteomes" id="UP000195729">
    <property type="component" value="Chromosome"/>
</dbReference>
<evidence type="ECO:0000313" key="7">
    <source>
        <dbReference type="EMBL" id="ARU92698.1"/>
    </source>
</evidence>
<dbReference type="EMBL" id="CP015581">
    <property type="protein sequence ID" value="ARU96735.1"/>
    <property type="molecule type" value="Genomic_DNA"/>
</dbReference>
<dbReference type="OrthoDB" id="9776369at2"/>
<evidence type="ECO:0000256" key="5">
    <source>
        <dbReference type="ARBA" id="ARBA00022970"/>
    </source>
</evidence>
<keyword evidence="4 7" id="KW-0067">ATP-binding</keyword>
<evidence type="ECO:0000313" key="10">
    <source>
        <dbReference type="Proteomes" id="UP000195814"/>
    </source>
</evidence>
<reference evidence="9 10" key="1">
    <citation type="submission" date="2016-05" db="EMBL/GenBank/DDBJ databases">
        <title>Complete genome sequence of two 2,5-diketo-D-glunonic acid producing strain Tatumella citrea.</title>
        <authorList>
            <person name="Duan C."/>
            <person name="Yang J."/>
            <person name="Yang S."/>
        </authorList>
    </citation>
    <scope>NUCLEOTIDE SEQUENCE [LARGE SCALE GENOMIC DNA]</scope>
    <source>
        <strain evidence="8 9">ATCC 39140</strain>
        <strain evidence="7 10">DSM 13699</strain>
    </source>
</reference>
<dbReference type="InterPro" id="IPR052156">
    <property type="entry name" value="BCAA_Transport_ATP-bd_LivF"/>
</dbReference>
<dbReference type="GO" id="GO:0016887">
    <property type="term" value="F:ATP hydrolysis activity"/>
    <property type="evidence" value="ECO:0007669"/>
    <property type="project" value="InterPro"/>
</dbReference>
<dbReference type="PANTHER" id="PTHR43820">
    <property type="entry name" value="HIGH-AFFINITY BRANCHED-CHAIN AMINO ACID TRANSPORT ATP-BINDING PROTEIN LIVF"/>
    <property type="match status" value="1"/>
</dbReference>
<dbReference type="Pfam" id="PF00005">
    <property type="entry name" value="ABC_tran"/>
    <property type="match status" value="1"/>
</dbReference>
<dbReference type="PROSITE" id="PS50893">
    <property type="entry name" value="ABC_TRANSPORTER_2"/>
    <property type="match status" value="1"/>
</dbReference>
<dbReference type="GO" id="GO:0015658">
    <property type="term" value="F:branched-chain amino acid transmembrane transporter activity"/>
    <property type="evidence" value="ECO:0007669"/>
    <property type="project" value="TreeGrafter"/>
</dbReference>
<evidence type="ECO:0000313" key="9">
    <source>
        <dbReference type="Proteomes" id="UP000195729"/>
    </source>
</evidence>
<dbReference type="GO" id="GO:0005524">
    <property type="term" value="F:ATP binding"/>
    <property type="evidence" value="ECO:0007669"/>
    <property type="project" value="UniProtKB-KW"/>
</dbReference>
<accession>A0A1Y0L4T9</accession>
<dbReference type="AlphaFoldDB" id="A0A1Y0L4T9"/>
<dbReference type="SMART" id="SM00382">
    <property type="entry name" value="AAA"/>
    <property type="match status" value="1"/>
</dbReference>
<dbReference type="SUPFAM" id="SSF52540">
    <property type="entry name" value="P-loop containing nucleoside triphosphate hydrolases"/>
    <property type="match status" value="1"/>
</dbReference>
<dbReference type="CDD" id="cd03224">
    <property type="entry name" value="ABC_TM1139_LivF_branched"/>
    <property type="match status" value="1"/>
</dbReference>
<evidence type="ECO:0000313" key="8">
    <source>
        <dbReference type="EMBL" id="ARU96735.1"/>
    </source>
</evidence>
<keyword evidence="9" id="KW-1185">Reference proteome</keyword>
<keyword evidence="5" id="KW-0029">Amino-acid transport</keyword>
<keyword evidence="2" id="KW-0813">Transport</keyword>
<feature type="domain" description="ABC transporter" evidence="6">
    <location>
        <begin position="2"/>
        <end position="233"/>
    </location>
</feature>
<dbReference type="InterPro" id="IPR027417">
    <property type="entry name" value="P-loop_NTPase"/>
</dbReference>
<dbReference type="EMBL" id="CP015579">
    <property type="protein sequence ID" value="ARU92698.1"/>
    <property type="molecule type" value="Genomic_DNA"/>
</dbReference>
<dbReference type="GO" id="GO:0015807">
    <property type="term" value="P:L-amino acid transport"/>
    <property type="evidence" value="ECO:0007669"/>
    <property type="project" value="TreeGrafter"/>
</dbReference>
<dbReference type="KEGG" id="tci:A7K98_02140"/>
<organism evidence="7 10">
    <name type="scientific">Tatumella citrea</name>
    <name type="common">Pantoea citrea</name>
    <dbReference type="NCBI Taxonomy" id="53336"/>
    <lineage>
        <taxon>Bacteria</taxon>
        <taxon>Pseudomonadati</taxon>
        <taxon>Pseudomonadota</taxon>
        <taxon>Gammaproteobacteria</taxon>
        <taxon>Enterobacterales</taxon>
        <taxon>Erwiniaceae</taxon>
        <taxon>Tatumella</taxon>
    </lineage>
</organism>
<proteinExistence type="inferred from homology"/>
<name>A0A1Y0L4T9_TATCI</name>
<evidence type="ECO:0000256" key="2">
    <source>
        <dbReference type="ARBA" id="ARBA00022448"/>
    </source>
</evidence>
<keyword evidence="3" id="KW-0547">Nucleotide-binding</keyword>
<dbReference type="Proteomes" id="UP000195814">
    <property type="component" value="Chromosome"/>
</dbReference>
<evidence type="ECO:0000256" key="1">
    <source>
        <dbReference type="ARBA" id="ARBA00006526"/>
    </source>
</evidence>
<dbReference type="PANTHER" id="PTHR43820:SF5">
    <property type="entry name" value="HIGH-AFFINITY BRANCHED-CHAIN AMINO ACID TRANSPORT ATP-BINDING PROTEIN"/>
    <property type="match status" value="1"/>
</dbReference>
<comment type="similarity">
    <text evidence="1">Belongs to the ABC transporter superfamily. Drug exporter-2 (TC 3.A.1.117) family.</text>
</comment>
<dbReference type="InterPro" id="IPR003593">
    <property type="entry name" value="AAA+_ATPase"/>
</dbReference>
<dbReference type="RefSeq" id="WP_087487081.1">
    <property type="nucleotide sequence ID" value="NZ_CP015579.1"/>
</dbReference>
<evidence type="ECO:0000259" key="6">
    <source>
        <dbReference type="PROSITE" id="PS50893"/>
    </source>
</evidence>
<protein>
    <submittedName>
        <fullName evidence="7">ABC transporter ATP-binding protein</fullName>
    </submittedName>
</protein>
<evidence type="ECO:0000256" key="3">
    <source>
        <dbReference type="ARBA" id="ARBA00022741"/>
    </source>
</evidence>